<feature type="domain" description="Aerobactin siderophore biosynthesis IucA/IucC-like C-terminal" evidence="1">
    <location>
        <begin position="83"/>
        <end position="204"/>
    </location>
</feature>
<keyword evidence="3" id="KW-1185">Reference proteome</keyword>
<sequence length="264" mass="28341">MVLTTKHDALAASMSPVVATLRDLATRHGEKTVRGLAPTLVVDDPTGWIPASDLIGGAGLANFLAAAEQRWKAQPHVAAALAWKCYSYWLALPALIGYAGARRVPLPALDDVLVRYSEHQPFLRLALRRPFVAVLESDPLAAGRRPGVLVQQDDAALLRELKRALVDDHLEALMAGIRERVHVGRRTLWGSLASGVAHALYRAADSVPGPILPLIDEVLAALGVDDLVDITTDPATGGLHIARRTCCLAFTLPEPKVCKGCCIR</sequence>
<proteinExistence type="predicted"/>
<protein>
    <recommendedName>
        <fullName evidence="1">Aerobactin siderophore biosynthesis IucA/IucC-like C-terminal domain-containing protein</fullName>
    </recommendedName>
</protein>
<evidence type="ECO:0000259" key="1">
    <source>
        <dbReference type="Pfam" id="PF06276"/>
    </source>
</evidence>
<comment type="caution">
    <text evidence="2">The sequence shown here is derived from an EMBL/GenBank/DDBJ whole genome shotgun (WGS) entry which is preliminary data.</text>
</comment>
<evidence type="ECO:0000313" key="3">
    <source>
        <dbReference type="Proteomes" id="UP000612585"/>
    </source>
</evidence>
<dbReference type="Pfam" id="PF06276">
    <property type="entry name" value="FhuF"/>
    <property type="match status" value="1"/>
</dbReference>
<dbReference type="AlphaFoldDB" id="A0A8J4E6Y2"/>
<dbReference type="InterPro" id="IPR022770">
    <property type="entry name" value="IucA/IucC-like_C"/>
</dbReference>
<dbReference type="Proteomes" id="UP000612585">
    <property type="component" value="Unassembled WGS sequence"/>
</dbReference>
<dbReference type="EMBL" id="BOPG01000101">
    <property type="protein sequence ID" value="GIJ63699.1"/>
    <property type="molecule type" value="Genomic_DNA"/>
</dbReference>
<name>A0A8J4E6Y2_9ACTN</name>
<gene>
    <name evidence="2" type="ORF">Vau01_112150</name>
</gene>
<accession>A0A8J4E6Y2</accession>
<reference evidence="2" key="1">
    <citation type="submission" date="2021-01" db="EMBL/GenBank/DDBJ databases">
        <title>Whole genome shotgun sequence of Virgisporangium aurantiacum NBRC 16421.</title>
        <authorList>
            <person name="Komaki H."/>
            <person name="Tamura T."/>
        </authorList>
    </citation>
    <scope>NUCLEOTIDE SEQUENCE</scope>
    <source>
        <strain evidence="2">NBRC 16421</strain>
    </source>
</reference>
<organism evidence="2 3">
    <name type="scientific">Virgisporangium aurantiacum</name>
    <dbReference type="NCBI Taxonomy" id="175570"/>
    <lineage>
        <taxon>Bacteria</taxon>
        <taxon>Bacillati</taxon>
        <taxon>Actinomycetota</taxon>
        <taxon>Actinomycetes</taxon>
        <taxon>Micromonosporales</taxon>
        <taxon>Micromonosporaceae</taxon>
        <taxon>Virgisporangium</taxon>
    </lineage>
</organism>
<dbReference type="GO" id="GO:0003824">
    <property type="term" value="F:catalytic activity"/>
    <property type="evidence" value="ECO:0007669"/>
    <property type="project" value="UniProtKB-ARBA"/>
</dbReference>
<evidence type="ECO:0000313" key="2">
    <source>
        <dbReference type="EMBL" id="GIJ63699.1"/>
    </source>
</evidence>